<keyword evidence="12" id="KW-1185">Reference proteome</keyword>
<keyword evidence="4 9" id="KW-0156">Chromatin regulator</keyword>
<sequence length="254" mass="26941">MSQSGPPADAKQAHAAVLAEAEAAIKRKRAIDTALANIENAIHDYEGNYLMRSAALGGNIIRGFDNVLKQPTAALNKKKVDQVTEADRLFSNSSSTFQQSIAAKQQLESNLAAQHSLFPRKGGHTPLLRPNLHPTSTFTQISPSFGFGTPRITQSFFPNTKPAGTTIHPPTANVPATIRLTSRTPAPANVGPSSSGATAVDEDAVIMEQFVADTPGSSTSASTFVPDANDNAQKKPQPVRKTSSVTNRSKSRRG</sequence>
<dbReference type="AlphaFoldDB" id="A0A4Q1BQ69"/>
<dbReference type="VEuPathDB" id="FungiDB:TREMEDRAFT_33187"/>
<evidence type="ECO:0000313" key="11">
    <source>
        <dbReference type="EMBL" id="RXK40068.1"/>
    </source>
</evidence>
<evidence type="ECO:0000256" key="3">
    <source>
        <dbReference type="ARBA" id="ARBA00018504"/>
    </source>
</evidence>
<proteinExistence type="inferred from homology"/>
<accession>A0A4Q1BQ69</accession>
<keyword evidence="7 9" id="KW-0804">Transcription</keyword>
<comment type="caution">
    <text evidence="11">The sequence shown here is derived from an EMBL/GenBank/DDBJ whole genome shotgun (WGS) entry which is preliminary data.</text>
</comment>
<evidence type="ECO:0000256" key="7">
    <source>
        <dbReference type="ARBA" id="ARBA00023163"/>
    </source>
</evidence>
<dbReference type="STRING" id="5217.A0A4Q1BQ69"/>
<keyword evidence="9" id="KW-0234">DNA repair</keyword>
<evidence type="ECO:0000256" key="9">
    <source>
        <dbReference type="RuleBase" id="RU368022"/>
    </source>
</evidence>
<keyword evidence="9" id="KW-0227">DNA damage</keyword>
<comment type="similarity">
    <text evidence="2 9">Belongs to the EAF6 family.</text>
</comment>
<evidence type="ECO:0000256" key="1">
    <source>
        <dbReference type="ARBA" id="ARBA00004123"/>
    </source>
</evidence>
<dbReference type="OrthoDB" id="440324at2759"/>
<evidence type="ECO:0000256" key="8">
    <source>
        <dbReference type="ARBA" id="ARBA00023242"/>
    </source>
</evidence>
<dbReference type="PANTHER" id="PTHR13476">
    <property type="entry name" value="CHROMATIN MODIFICATION-RELATED PROTEIN MEAF6"/>
    <property type="match status" value="1"/>
</dbReference>
<dbReference type="InParanoid" id="A0A4Q1BQ69"/>
<keyword evidence="6" id="KW-0175">Coiled coil</keyword>
<dbReference type="EMBL" id="SDIL01000023">
    <property type="protein sequence ID" value="RXK40068.1"/>
    <property type="molecule type" value="Genomic_DNA"/>
</dbReference>
<comment type="subcellular location">
    <subcellularLocation>
        <location evidence="1 9">Nucleus</location>
    </subcellularLocation>
</comment>
<evidence type="ECO:0000256" key="4">
    <source>
        <dbReference type="ARBA" id="ARBA00022853"/>
    </source>
</evidence>
<dbReference type="Pfam" id="PF09340">
    <property type="entry name" value="NuA4"/>
    <property type="match status" value="1"/>
</dbReference>
<protein>
    <recommendedName>
        <fullName evidence="3 9">Chromatin modification-related protein EAF6</fullName>
    </recommendedName>
</protein>
<dbReference type="GO" id="GO:0005634">
    <property type="term" value="C:nucleus"/>
    <property type="evidence" value="ECO:0007669"/>
    <property type="project" value="UniProtKB-SubCell"/>
</dbReference>
<dbReference type="Proteomes" id="UP000289152">
    <property type="component" value="Unassembled WGS sequence"/>
</dbReference>
<evidence type="ECO:0000256" key="6">
    <source>
        <dbReference type="ARBA" id="ARBA00023054"/>
    </source>
</evidence>
<dbReference type="GO" id="GO:0006281">
    <property type="term" value="P:DNA repair"/>
    <property type="evidence" value="ECO:0007669"/>
    <property type="project" value="UniProtKB-UniRule"/>
</dbReference>
<feature type="region of interest" description="Disordered" evidence="10">
    <location>
        <begin position="213"/>
        <end position="254"/>
    </location>
</feature>
<evidence type="ECO:0000313" key="12">
    <source>
        <dbReference type="Proteomes" id="UP000289152"/>
    </source>
</evidence>
<keyword evidence="5 9" id="KW-0805">Transcription regulation</keyword>
<gene>
    <name evidence="11" type="ORF">M231_02708</name>
</gene>
<evidence type="ECO:0000256" key="2">
    <source>
        <dbReference type="ARBA" id="ARBA00010916"/>
    </source>
</evidence>
<dbReference type="GO" id="GO:0035267">
    <property type="term" value="C:NuA4 histone acetyltransferase complex"/>
    <property type="evidence" value="ECO:0007669"/>
    <property type="project" value="UniProtKB-UniRule"/>
</dbReference>
<dbReference type="InterPro" id="IPR015418">
    <property type="entry name" value="Eaf6"/>
</dbReference>
<dbReference type="GO" id="GO:0006325">
    <property type="term" value="P:chromatin organization"/>
    <property type="evidence" value="ECO:0007669"/>
    <property type="project" value="UniProtKB-KW"/>
</dbReference>
<reference evidence="11 12" key="1">
    <citation type="submission" date="2016-06" db="EMBL/GenBank/DDBJ databases">
        <title>Evolution of pathogenesis and genome organization in the Tremellales.</title>
        <authorList>
            <person name="Cuomo C."/>
            <person name="Litvintseva A."/>
            <person name="Heitman J."/>
            <person name="Chen Y."/>
            <person name="Sun S."/>
            <person name="Springer D."/>
            <person name="Dromer F."/>
            <person name="Young S."/>
            <person name="Zeng Q."/>
            <person name="Chapman S."/>
            <person name="Gujja S."/>
            <person name="Saif S."/>
            <person name="Birren B."/>
        </authorList>
    </citation>
    <scope>NUCLEOTIDE SEQUENCE [LARGE SCALE GENOMIC DNA]</scope>
    <source>
        <strain evidence="11 12">ATCC 28783</strain>
    </source>
</reference>
<comment type="function">
    <text evidence="9">Component of the NuA4 histone acetyltransferase complex which is involved in transcriptional activation of selected genes principally by acetylation of nucleosomal histone H4 and H2A. The NuA4 complex is also involved in DNA repair.</text>
</comment>
<evidence type="ECO:0000256" key="10">
    <source>
        <dbReference type="SAM" id="MobiDB-lite"/>
    </source>
</evidence>
<keyword evidence="8 9" id="KW-0539">Nucleus</keyword>
<name>A0A4Q1BQ69_TREME</name>
<evidence type="ECO:0000256" key="5">
    <source>
        <dbReference type="ARBA" id="ARBA00023015"/>
    </source>
</evidence>
<organism evidence="11 12">
    <name type="scientific">Tremella mesenterica</name>
    <name type="common">Jelly fungus</name>
    <dbReference type="NCBI Taxonomy" id="5217"/>
    <lineage>
        <taxon>Eukaryota</taxon>
        <taxon>Fungi</taxon>
        <taxon>Dikarya</taxon>
        <taxon>Basidiomycota</taxon>
        <taxon>Agaricomycotina</taxon>
        <taxon>Tremellomycetes</taxon>
        <taxon>Tremellales</taxon>
        <taxon>Tremellaceae</taxon>
        <taxon>Tremella</taxon>
    </lineage>
</organism>
<comment type="subunit">
    <text evidence="9">Component of the NuA4 histone acetyltransferase complex.</text>
</comment>